<dbReference type="InterPro" id="IPR032675">
    <property type="entry name" value="LRR_dom_sf"/>
</dbReference>
<keyword evidence="2" id="KW-1185">Reference proteome</keyword>
<reference evidence="2" key="1">
    <citation type="journal article" date="2014" name="Proc. Natl. Acad. Sci. U.S.A.">
        <title>Extensive sampling of basidiomycete genomes demonstrates inadequacy of the white-rot/brown-rot paradigm for wood decay fungi.</title>
        <authorList>
            <person name="Riley R."/>
            <person name="Salamov A.A."/>
            <person name="Brown D.W."/>
            <person name="Nagy L.G."/>
            <person name="Floudas D."/>
            <person name="Held B.W."/>
            <person name="Levasseur A."/>
            <person name="Lombard V."/>
            <person name="Morin E."/>
            <person name="Otillar R."/>
            <person name="Lindquist E.A."/>
            <person name="Sun H."/>
            <person name="LaButti K.M."/>
            <person name="Schmutz J."/>
            <person name="Jabbour D."/>
            <person name="Luo H."/>
            <person name="Baker S.E."/>
            <person name="Pisabarro A.G."/>
            <person name="Walton J.D."/>
            <person name="Blanchette R.A."/>
            <person name="Henrissat B."/>
            <person name="Martin F."/>
            <person name="Cullen D."/>
            <person name="Hibbett D.S."/>
            <person name="Grigoriev I.V."/>
        </authorList>
    </citation>
    <scope>NUCLEOTIDE SEQUENCE [LARGE SCALE GENOMIC DNA]</scope>
    <source>
        <strain evidence="2">MUCL 33604</strain>
    </source>
</reference>
<proteinExistence type="predicted"/>
<dbReference type="InParanoid" id="A0A067Q4S9"/>
<dbReference type="Gene3D" id="3.80.10.10">
    <property type="entry name" value="Ribonuclease Inhibitor"/>
    <property type="match status" value="1"/>
</dbReference>
<dbReference type="OrthoDB" id="2804704at2759"/>
<accession>A0A067Q4S9</accession>
<gene>
    <name evidence="1" type="ORF">JAAARDRAFT_203285</name>
</gene>
<dbReference type="HOGENOM" id="CLU_940300_0_0_1"/>
<dbReference type="Proteomes" id="UP000027265">
    <property type="component" value="Unassembled WGS sequence"/>
</dbReference>
<evidence type="ECO:0000313" key="2">
    <source>
        <dbReference type="Proteomes" id="UP000027265"/>
    </source>
</evidence>
<dbReference type="STRING" id="933084.A0A067Q4S9"/>
<sequence length="296" mass="32727">MSNNFTINHLQSQARGFPHAFTEHKPFAGLRSLRIGDTGLATCTALLSWISPCTLTEVSFVFNPPPSPALLHQNLTILSTTCSPSTLRSLQIHATINEDVPSVEDTHSRTINSTSLLPLLAFRRLEHVQLTTGCLIALDDPTLEKMAAAWPRLSHLDFGTSPETVNVTSVTLACLIPLAKLCPHLNHLSIILHASSEAIETGIEGTLPNPSLESLNLGRSTIVTPGSPLIADFLFRLFPKLREFDVWNDFSDDSDDEAWAMCQAWGVVWNRYDELSGGRLRSYEYEMEFGDVATWI</sequence>
<dbReference type="EMBL" id="KL197711">
    <property type="protein sequence ID" value="KDQ62063.1"/>
    <property type="molecule type" value="Genomic_DNA"/>
</dbReference>
<dbReference type="AlphaFoldDB" id="A0A067Q4S9"/>
<evidence type="ECO:0000313" key="1">
    <source>
        <dbReference type="EMBL" id="KDQ62063.1"/>
    </source>
</evidence>
<organism evidence="1 2">
    <name type="scientific">Jaapia argillacea MUCL 33604</name>
    <dbReference type="NCBI Taxonomy" id="933084"/>
    <lineage>
        <taxon>Eukaryota</taxon>
        <taxon>Fungi</taxon>
        <taxon>Dikarya</taxon>
        <taxon>Basidiomycota</taxon>
        <taxon>Agaricomycotina</taxon>
        <taxon>Agaricomycetes</taxon>
        <taxon>Agaricomycetidae</taxon>
        <taxon>Jaapiales</taxon>
        <taxon>Jaapiaceae</taxon>
        <taxon>Jaapia</taxon>
    </lineage>
</organism>
<dbReference type="SUPFAM" id="SSF52047">
    <property type="entry name" value="RNI-like"/>
    <property type="match status" value="1"/>
</dbReference>
<evidence type="ECO:0008006" key="3">
    <source>
        <dbReference type="Google" id="ProtNLM"/>
    </source>
</evidence>
<name>A0A067Q4S9_9AGAM</name>
<protein>
    <recommendedName>
        <fullName evidence="3">F-box domain-containing protein</fullName>
    </recommendedName>
</protein>